<proteinExistence type="predicted"/>
<dbReference type="GO" id="GO:0005886">
    <property type="term" value="C:plasma membrane"/>
    <property type="evidence" value="ECO:0007669"/>
    <property type="project" value="UniProtKB-SubCell"/>
</dbReference>
<feature type="transmembrane region" description="Helical" evidence="7">
    <location>
        <begin position="229"/>
        <end position="246"/>
    </location>
</feature>
<dbReference type="Proteomes" id="UP000587527">
    <property type="component" value="Unassembled WGS sequence"/>
</dbReference>
<evidence type="ECO:0000256" key="4">
    <source>
        <dbReference type="ARBA" id="ARBA00022989"/>
    </source>
</evidence>
<comment type="subcellular location">
    <subcellularLocation>
        <location evidence="1">Cell membrane</location>
        <topology evidence="1">Multi-pass membrane protein</topology>
    </subcellularLocation>
</comment>
<name>A0A841BRV4_9ACTN</name>
<dbReference type="RefSeq" id="WP_184837832.1">
    <property type="nucleotide sequence ID" value="NZ_JACHMN010000002.1"/>
</dbReference>
<feature type="transmembrane region" description="Helical" evidence="7">
    <location>
        <begin position="79"/>
        <end position="102"/>
    </location>
</feature>
<evidence type="ECO:0000256" key="3">
    <source>
        <dbReference type="ARBA" id="ARBA00022692"/>
    </source>
</evidence>
<keyword evidence="9" id="KW-1185">Reference proteome</keyword>
<evidence type="ECO:0000256" key="5">
    <source>
        <dbReference type="ARBA" id="ARBA00023136"/>
    </source>
</evidence>
<sequence>MALLRKHSRLFDHFWQAKERYSEVLGARLAAAIAYYGFFAAFALSLIAFGVLIRAVPSIESTLIDFLTEHFPELPFKSFQASTTSLTIFGGIGLILAGLGWVDAWRSSQREIWQLEQHPGNIFIRRIVDLGMLLGLAIVTGVSLVLGDLLTSLFDWISGGAKSIWLTAATSGTTILVNVAFAAALLTVLPRLHISPKRLLPAAVLVGLGISAINWVGRFYVGRTTANPAYAVVATAAGLLVYLYLYNQLVLFGAAIAATSTAGRFVDLAAGPQPDLPDEPQHAEVDSDARARRAEKIRAAGSKFGAGASPAERAKKPRSH</sequence>
<evidence type="ECO:0000256" key="6">
    <source>
        <dbReference type="SAM" id="MobiDB-lite"/>
    </source>
</evidence>
<feature type="transmembrane region" description="Helical" evidence="7">
    <location>
        <begin position="29"/>
        <end position="53"/>
    </location>
</feature>
<keyword evidence="4 7" id="KW-1133">Transmembrane helix</keyword>
<comment type="caution">
    <text evidence="8">The sequence shown here is derived from an EMBL/GenBank/DDBJ whole genome shotgun (WGS) entry which is preliminary data.</text>
</comment>
<dbReference type="PANTHER" id="PTHR30213:SF1">
    <property type="entry name" value="INNER MEMBRANE PROTEIN YHJD"/>
    <property type="match status" value="1"/>
</dbReference>
<protein>
    <submittedName>
        <fullName evidence="8">Membrane protein</fullName>
    </submittedName>
</protein>
<dbReference type="EMBL" id="JACHMN010000002">
    <property type="protein sequence ID" value="MBB5870435.1"/>
    <property type="molecule type" value="Genomic_DNA"/>
</dbReference>
<dbReference type="PIRSF" id="PIRSF035875">
    <property type="entry name" value="RNase_BN"/>
    <property type="match status" value="1"/>
</dbReference>
<reference evidence="8 9" key="1">
    <citation type="submission" date="2020-08" db="EMBL/GenBank/DDBJ databases">
        <title>Sequencing the genomes of 1000 actinobacteria strains.</title>
        <authorList>
            <person name="Klenk H.-P."/>
        </authorList>
    </citation>
    <scope>NUCLEOTIDE SEQUENCE [LARGE SCALE GENOMIC DNA]</scope>
    <source>
        <strain evidence="8 9">DSM 45362</strain>
    </source>
</reference>
<dbReference type="PANTHER" id="PTHR30213">
    <property type="entry name" value="INNER MEMBRANE PROTEIN YHJD"/>
    <property type="match status" value="1"/>
</dbReference>
<dbReference type="Pfam" id="PF03631">
    <property type="entry name" value="Virul_fac_BrkB"/>
    <property type="match status" value="1"/>
</dbReference>
<keyword evidence="2" id="KW-1003">Cell membrane</keyword>
<evidence type="ECO:0000256" key="1">
    <source>
        <dbReference type="ARBA" id="ARBA00004651"/>
    </source>
</evidence>
<gene>
    <name evidence="8" type="ORF">F4553_003814</name>
</gene>
<dbReference type="AlphaFoldDB" id="A0A841BRV4"/>
<feature type="transmembrane region" description="Helical" evidence="7">
    <location>
        <begin position="123"/>
        <end position="144"/>
    </location>
</feature>
<keyword evidence="3 7" id="KW-0812">Transmembrane</keyword>
<feature type="region of interest" description="Disordered" evidence="6">
    <location>
        <begin position="271"/>
        <end position="320"/>
    </location>
</feature>
<dbReference type="InterPro" id="IPR017039">
    <property type="entry name" value="Virul_fac_BrkB"/>
</dbReference>
<evidence type="ECO:0000256" key="7">
    <source>
        <dbReference type="SAM" id="Phobius"/>
    </source>
</evidence>
<accession>A0A841BRV4</accession>
<evidence type="ECO:0000256" key="2">
    <source>
        <dbReference type="ARBA" id="ARBA00022475"/>
    </source>
</evidence>
<feature type="transmembrane region" description="Helical" evidence="7">
    <location>
        <begin position="164"/>
        <end position="187"/>
    </location>
</feature>
<organism evidence="8 9">
    <name type="scientific">Allocatelliglobosispora scoriae</name>
    <dbReference type="NCBI Taxonomy" id="643052"/>
    <lineage>
        <taxon>Bacteria</taxon>
        <taxon>Bacillati</taxon>
        <taxon>Actinomycetota</taxon>
        <taxon>Actinomycetes</taxon>
        <taxon>Micromonosporales</taxon>
        <taxon>Micromonosporaceae</taxon>
        <taxon>Allocatelliglobosispora</taxon>
    </lineage>
</organism>
<keyword evidence="5 7" id="KW-0472">Membrane</keyword>
<feature type="transmembrane region" description="Helical" evidence="7">
    <location>
        <begin position="199"/>
        <end position="217"/>
    </location>
</feature>
<evidence type="ECO:0000313" key="9">
    <source>
        <dbReference type="Proteomes" id="UP000587527"/>
    </source>
</evidence>
<evidence type="ECO:0000313" key="8">
    <source>
        <dbReference type="EMBL" id="MBB5870435.1"/>
    </source>
</evidence>
<feature type="compositionally biased region" description="Basic and acidic residues" evidence="6">
    <location>
        <begin position="279"/>
        <end position="298"/>
    </location>
</feature>